<dbReference type="InterPro" id="IPR055170">
    <property type="entry name" value="GFO_IDH_MocA-like_dom"/>
</dbReference>
<dbReference type="Pfam" id="PF01408">
    <property type="entry name" value="GFO_IDH_MocA"/>
    <property type="match status" value="1"/>
</dbReference>
<evidence type="ECO:0000259" key="1">
    <source>
        <dbReference type="Pfam" id="PF01408"/>
    </source>
</evidence>
<dbReference type="RefSeq" id="WP_089862628.1">
    <property type="nucleotide sequence ID" value="NZ_FOTI01000055.1"/>
</dbReference>
<dbReference type="InterPro" id="IPR036291">
    <property type="entry name" value="NAD(P)-bd_dom_sf"/>
</dbReference>
<feature type="domain" description="GFO/IDH/MocA-like oxidoreductase" evidence="2">
    <location>
        <begin position="138"/>
        <end position="272"/>
    </location>
</feature>
<dbReference type="SUPFAM" id="SSF51735">
    <property type="entry name" value="NAD(P)-binding Rossmann-fold domains"/>
    <property type="match status" value="1"/>
</dbReference>
<keyword evidence="4" id="KW-1185">Reference proteome</keyword>
<dbReference type="OrthoDB" id="9781966at2"/>
<organism evidence="3 4">
    <name type="scientific">Halanaerobium salsuginis</name>
    <dbReference type="NCBI Taxonomy" id="29563"/>
    <lineage>
        <taxon>Bacteria</taxon>
        <taxon>Bacillati</taxon>
        <taxon>Bacillota</taxon>
        <taxon>Clostridia</taxon>
        <taxon>Halanaerobiales</taxon>
        <taxon>Halanaerobiaceae</taxon>
        <taxon>Halanaerobium</taxon>
    </lineage>
</organism>
<dbReference type="Gene3D" id="3.30.360.10">
    <property type="entry name" value="Dihydrodipicolinate Reductase, domain 2"/>
    <property type="match status" value="1"/>
</dbReference>
<evidence type="ECO:0000313" key="3">
    <source>
        <dbReference type="EMBL" id="SFM03547.1"/>
    </source>
</evidence>
<dbReference type="GO" id="GO:0000166">
    <property type="term" value="F:nucleotide binding"/>
    <property type="evidence" value="ECO:0007669"/>
    <property type="project" value="InterPro"/>
</dbReference>
<dbReference type="Gene3D" id="3.40.50.720">
    <property type="entry name" value="NAD(P)-binding Rossmann-like Domain"/>
    <property type="match status" value="1"/>
</dbReference>
<gene>
    <name evidence="3" type="ORF">SAMN02983006_02635</name>
</gene>
<evidence type="ECO:0000313" key="4">
    <source>
        <dbReference type="Proteomes" id="UP000199006"/>
    </source>
</evidence>
<dbReference type="AlphaFoldDB" id="A0A1I4MKJ5"/>
<reference evidence="3 4" key="1">
    <citation type="submission" date="2016-10" db="EMBL/GenBank/DDBJ databases">
        <authorList>
            <person name="de Groot N.N."/>
        </authorList>
    </citation>
    <scope>NUCLEOTIDE SEQUENCE [LARGE SCALE GENOMIC DNA]</scope>
    <source>
        <strain evidence="3 4">ATCC 51327</strain>
    </source>
</reference>
<name>A0A1I4MKJ5_9FIRM</name>
<dbReference type="InterPro" id="IPR000683">
    <property type="entry name" value="Gfo/Idh/MocA-like_OxRdtase_N"/>
</dbReference>
<feature type="domain" description="Gfo/Idh/MocA-like oxidoreductase N-terminal" evidence="1">
    <location>
        <begin position="5"/>
        <end position="130"/>
    </location>
</feature>
<dbReference type="Proteomes" id="UP000199006">
    <property type="component" value="Unassembled WGS sequence"/>
</dbReference>
<dbReference type="STRING" id="29563.SAMN02983006_02635"/>
<accession>A0A1I4MKJ5</accession>
<evidence type="ECO:0000259" key="2">
    <source>
        <dbReference type="Pfam" id="PF22725"/>
    </source>
</evidence>
<dbReference type="SUPFAM" id="SSF55347">
    <property type="entry name" value="Glyceraldehyde-3-phosphate dehydrogenase-like, C-terminal domain"/>
    <property type="match status" value="1"/>
</dbReference>
<dbReference type="PANTHER" id="PTHR43249:SF1">
    <property type="entry name" value="D-GLUCOSIDE 3-DEHYDROGENASE"/>
    <property type="match status" value="1"/>
</dbReference>
<sequence>MKEVGFAVVGVRNFADSYLNNIAELEEEGEIKLTAVVVKDQIKNAKKVRDLRGRGIAIYNSYETLLKEAKASVDIIGLPISIPTHSRLAIKGMQAGYNILLEKPPAPTIQELDAMIKTEKETGKFVSIGFQFIHSTTIRKIKHFILDGKLGEVKEIAAKGFWPRFKSYYDRNDWAGKSVYQGQLVLDGPIHNAFAHYLNNMIFLAGSDLNSSAQLKQIRAELYRAHSYIEADDTSCLAAETTTGTKIYFYVTHVPEKTRHPYMEIIGTKGKIKWHMENEVTKIELNNGQINEFDCEDLNPHQEVFRVAAAKQLGLIENLYCTPENTRSFTIAINGAYDSAKKIKVIPHQLIKEFTNDQGEYQTVLPGIDSLIDKAFEARKLLSDLNEVDWAAQSEWINLENYNIFNPFI</sequence>
<dbReference type="PANTHER" id="PTHR43249">
    <property type="entry name" value="UDP-N-ACETYL-2-AMINO-2-DEOXY-D-GLUCURONATE OXIDASE"/>
    <property type="match status" value="1"/>
</dbReference>
<proteinExistence type="predicted"/>
<protein>
    <submittedName>
        <fullName evidence="3">Predicted dehydrogenase</fullName>
    </submittedName>
</protein>
<dbReference type="EMBL" id="FOTI01000055">
    <property type="protein sequence ID" value="SFM03547.1"/>
    <property type="molecule type" value="Genomic_DNA"/>
</dbReference>
<dbReference type="Pfam" id="PF22725">
    <property type="entry name" value="GFO_IDH_MocA_C3"/>
    <property type="match status" value="1"/>
</dbReference>
<dbReference type="InterPro" id="IPR052515">
    <property type="entry name" value="Gfo/Idh/MocA_Oxidoreductase"/>
</dbReference>